<dbReference type="PROSITE" id="PS51387">
    <property type="entry name" value="FAD_PCMH"/>
    <property type="match status" value="1"/>
</dbReference>
<evidence type="ECO:0000256" key="1">
    <source>
        <dbReference type="ARBA" id="ARBA00022630"/>
    </source>
</evidence>
<dbReference type="EMBL" id="BSRZ01000002">
    <property type="protein sequence ID" value="GLW63116.1"/>
    <property type="molecule type" value="Genomic_DNA"/>
</dbReference>
<dbReference type="InterPro" id="IPR005107">
    <property type="entry name" value="CO_DH_flav_C"/>
</dbReference>
<dbReference type="SMART" id="SM01092">
    <property type="entry name" value="CO_deh_flav_C"/>
    <property type="match status" value="1"/>
</dbReference>
<name>A0A9W6PTV9_9ACTN</name>
<dbReference type="InterPro" id="IPR036318">
    <property type="entry name" value="FAD-bd_PCMH-like_sf"/>
</dbReference>
<dbReference type="Pfam" id="PF00941">
    <property type="entry name" value="FAD_binding_5"/>
    <property type="match status" value="1"/>
</dbReference>
<evidence type="ECO:0000313" key="5">
    <source>
        <dbReference type="EMBL" id="GLW63116.1"/>
    </source>
</evidence>
<feature type="domain" description="FAD-binding PCMH-type" evidence="4">
    <location>
        <begin position="1"/>
        <end position="192"/>
    </location>
</feature>
<dbReference type="SUPFAM" id="SSF56176">
    <property type="entry name" value="FAD-binding/transporter-associated domain-like"/>
    <property type="match status" value="1"/>
</dbReference>
<dbReference type="RefSeq" id="WP_067915742.1">
    <property type="nucleotide sequence ID" value="NZ_BSRZ01000002.1"/>
</dbReference>
<proteinExistence type="predicted"/>
<dbReference type="InterPro" id="IPR051312">
    <property type="entry name" value="Diverse_Substr_Oxidored"/>
</dbReference>
<reference evidence="5" key="1">
    <citation type="submission" date="2023-02" db="EMBL/GenBank/DDBJ databases">
        <title>Actinomadura rubrobrunea NBRC 14622.</title>
        <authorList>
            <person name="Ichikawa N."/>
            <person name="Sato H."/>
            <person name="Tonouchi N."/>
        </authorList>
    </citation>
    <scope>NUCLEOTIDE SEQUENCE</scope>
    <source>
        <strain evidence="5">NBRC 14622</strain>
    </source>
</reference>
<comment type="caution">
    <text evidence="5">The sequence shown here is derived from an EMBL/GenBank/DDBJ whole genome shotgun (WGS) entry which is preliminary data.</text>
</comment>
<dbReference type="Gene3D" id="3.30.465.10">
    <property type="match status" value="1"/>
</dbReference>
<accession>A0A9W6PTV9</accession>
<gene>
    <name evidence="5" type="ORF">Arub01_13600</name>
</gene>
<dbReference type="Pfam" id="PF03450">
    <property type="entry name" value="CO_deh_flav_C"/>
    <property type="match status" value="1"/>
</dbReference>
<dbReference type="GO" id="GO:0071949">
    <property type="term" value="F:FAD binding"/>
    <property type="evidence" value="ECO:0007669"/>
    <property type="project" value="InterPro"/>
</dbReference>
<evidence type="ECO:0000256" key="3">
    <source>
        <dbReference type="ARBA" id="ARBA00023002"/>
    </source>
</evidence>
<dbReference type="InterPro" id="IPR016167">
    <property type="entry name" value="FAD-bd_PCMH_sub1"/>
</dbReference>
<sequence length="320" mass="32920">MKPPPFAYHAPATLAEALDVLAAHGADAKVLAGGQSLIPLLNMRLAEPGHIVDINRVAGLDGVRIVGSEEDAQAPPGGRTGGKGVRVGALARHAAVERSAGVAAVQPLLPAALRHVAHPVIRNRGTVVGSLAHADPAAELPAVLAVLGGTVEAVSAAGRRTIPAADFFTGPLESALRPGELAEAAFFPALPPRTGVAFTETSRRHGDYALAGVAAVVGLDEDLRVSTARVGYLGVAATPLVLDLTPRARQAQDGRPPGAADWSGVAGYVRDHLDPEPDIHAGADYRRHLAGVLTERALRAATADALDRAQTPGVHDEAEW</sequence>
<dbReference type="InterPro" id="IPR036683">
    <property type="entry name" value="CO_DH_flav_C_dom_sf"/>
</dbReference>
<dbReference type="Gene3D" id="3.30.390.50">
    <property type="entry name" value="CO dehydrogenase flavoprotein, C-terminal domain"/>
    <property type="match status" value="1"/>
</dbReference>
<dbReference type="InterPro" id="IPR016169">
    <property type="entry name" value="FAD-bd_PCMH_sub2"/>
</dbReference>
<evidence type="ECO:0000259" key="4">
    <source>
        <dbReference type="PROSITE" id="PS51387"/>
    </source>
</evidence>
<dbReference type="Gene3D" id="3.30.43.10">
    <property type="entry name" value="Uridine Diphospho-n-acetylenolpyruvylglucosamine Reductase, domain 2"/>
    <property type="match status" value="1"/>
</dbReference>
<protein>
    <submittedName>
        <fullName evidence="5">Carbon monoxide dehydrogenase</fullName>
    </submittedName>
</protein>
<evidence type="ECO:0000256" key="2">
    <source>
        <dbReference type="ARBA" id="ARBA00022827"/>
    </source>
</evidence>
<dbReference type="PANTHER" id="PTHR42659:SF2">
    <property type="entry name" value="XANTHINE DEHYDROGENASE SUBUNIT C-RELATED"/>
    <property type="match status" value="1"/>
</dbReference>
<organism evidence="5 6">
    <name type="scientific">Actinomadura rubrobrunea</name>
    <dbReference type="NCBI Taxonomy" id="115335"/>
    <lineage>
        <taxon>Bacteria</taxon>
        <taxon>Bacillati</taxon>
        <taxon>Actinomycetota</taxon>
        <taxon>Actinomycetes</taxon>
        <taxon>Streptosporangiales</taxon>
        <taxon>Thermomonosporaceae</taxon>
        <taxon>Actinomadura</taxon>
    </lineage>
</organism>
<evidence type="ECO:0000313" key="6">
    <source>
        <dbReference type="Proteomes" id="UP001165124"/>
    </source>
</evidence>
<dbReference type="PANTHER" id="PTHR42659">
    <property type="entry name" value="XANTHINE DEHYDROGENASE SUBUNIT C-RELATED"/>
    <property type="match status" value="1"/>
</dbReference>
<keyword evidence="2" id="KW-0274">FAD</keyword>
<keyword evidence="1" id="KW-0285">Flavoprotein</keyword>
<keyword evidence="6" id="KW-1185">Reference proteome</keyword>
<dbReference type="InterPro" id="IPR016166">
    <property type="entry name" value="FAD-bd_PCMH"/>
</dbReference>
<dbReference type="SUPFAM" id="SSF55447">
    <property type="entry name" value="CO dehydrogenase flavoprotein C-terminal domain-like"/>
    <property type="match status" value="1"/>
</dbReference>
<dbReference type="Proteomes" id="UP001165124">
    <property type="component" value="Unassembled WGS sequence"/>
</dbReference>
<dbReference type="GO" id="GO:0016491">
    <property type="term" value="F:oxidoreductase activity"/>
    <property type="evidence" value="ECO:0007669"/>
    <property type="project" value="UniProtKB-KW"/>
</dbReference>
<keyword evidence="3" id="KW-0560">Oxidoreductase</keyword>
<dbReference type="InterPro" id="IPR002346">
    <property type="entry name" value="Mopterin_DH_FAD-bd"/>
</dbReference>
<dbReference type="AlphaFoldDB" id="A0A9W6PTV9"/>